<reference evidence="1" key="1">
    <citation type="submission" date="2021-01" db="EMBL/GenBank/DDBJ databases">
        <authorList>
            <person name="Corre E."/>
            <person name="Pelletier E."/>
            <person name="Niang G."/>
            <person name="Scheremetjew M."/>
            <person name="Finn R."/>
            <person name="Kale V."/>
            <person name="Holt S."/>
            <person name="Cochrane G."/>
            <person name="Meng A."/>
            <person name="Brown T."/>
            <person name="Cohen L."/>
        </authorList>
    </citation>
    <scope>NUCLEOTIDE SEQUENCE</scope>
    <source>
        <strain evidence="1">CCMP2877</strain>
    </source>
</reference>
<sequence>MHQGQMDVYEARARAEKEAAAGMRRKVQERSRKLRWAATRAFRFLEKRATTPAELTLAKKVSEMLRIDDAVVIANLDPEEAPPPTREQKRRAFETLGKVLFDHADALRLAGYSRSVLWDRGSFQFALTTGKAVERLEPSRSPKSPGPRTMVHLGHKAKPVALLKELLAAIDEDDARHTADGCTDAFRRGKPTRLWWWEDGDDALPFDGSAELFRRFREDAGL</sequence>
<accession>A0A7S1UEG9</accession>
<dbReference type="AlphaFoldDB" id="A0A7S1UEG9"/>
<dbReference type="EMBL" id="HBGJ01037847">
    <property type="protein sequence ID" value="CAD9265492.1"/>
    <property type="molecule type" value="Transcribed_RNA"/>
</dbReference>
<gene>
    <name evidence="1" type="ORF">PPAR1163_LOCUS23908</name>
</gene>
<organism evidence="1">
    <name type="scientific">Phaeomonas parva</name>
    <dbReference type="NCBI Taxonomy" id="124430"/>
    <lineage>
        <taxon>Eukaryota</taxon>
        <taxon>Sar</taxon>
        <taxon>Stramenopiles</taxon>
        <taxon>Ochrophyta</taxon>
        <taxon>Pinguiophyceae</taxon>
        <taxon>Pinguiochrysidales</taxon>
        <taxon>Pinguiochrysidaceae</taxon>
        <taxon>Phaeomonas</taxon>
    </lineage>
</organism>
<name>A0A7S1UEG9_9STRA</name>
<evidence type="ECO:0000313" key="1">
    <source>
        <dbReference type="EMBL" id="CAD9265492.1"/>
    </source>
</evidence>
<protein>
    <submittedName>
        <fullName evidence="1">Uncharacterized protein</fullName>
    </submittedName>
</protein>
<proteinExistence type="predicted"/>